<dbReference type="GO" id="GO:0003729">
    <property type="term" value="F:mRNA binding"/>
    <property type="evidence" value="ECO:0007669"/>
    <property type="project" value="TreeGrafter"/>
</dbReference>
<keyword evidence="5" id="KW-0396">Initiation factor</keyword>
<proteinExistence type="evidence at transcript level"/>
<dbReference type="CDD" id="cd11607">
    <property type="entry name" value="DENR_C"/>
    <property type="match status" value="1"/>
</dbReference>
<dbReference type="NCBIfam" id="TIGR01159">
    <property type="entry name" value="DRP1"/>
    <property type="match status" value="1"/>
</dbReference>
<dbReference type="InterPro" id="IPR001950">
    <property type="entry name" value="SUI1"/>
</dbReference>
<organism evidence="5">
    <name type="scientific">Corethrella appendiculata</name>
    <dbReference type="NCBI Taxonomy" id="1370023"/>
    <lineage>
        <taxon>Eukaryota</taxon>
        <taxon>Metazoa</taxon>
        <taxon>Ecdysozoa</taxon>
        <taxon>Arthropoda</taxon>
        <taxon>Hexapoda</taxon>
        <taxon>Insecta</taxon>
        <taxon>Pterygota</taxon>
        <taxon>Neoptera</taxon>
        <taxon>Endopterygota</taxon>
        <taxon>Diptera</taxon>
        <taxon>Nematocera</taxon>
        <taxon>Culicoidea</taxon>
        <taxon>Chaoboridae</taxon>
        <taxon>Corethrella</taxon>
    </lineage>
</organism>
<dbReference type="InterPro" id="IPR046447">
    <property type="entry name" value="DENR_C"/>
</dbReference>
<evidence type="ECO:0000256" key="1">
    <source>
        <dbReference type="ARBA" id="ARBA00007514"/>
    </source>
</evidence>
<name>U5EHC2_9DIPT</name>
<dbReference type="InterPro" id="IPR005873">
    <property type="entry name" value="DENR_eukaryotes"/>
</dbReference>
<evidence type="ECO:0000313" key="5">
    <source>
        <dbReference type="EMBL" id="JAB56782.1"/>
    </source>
</evidence>
<dbReference type="AlphaFoldDB" id="U5EHC2"/>
<comment type="similarity">
    <text evidence="1 2">Belongs to the DENR family.</text>
</comment>
<evidence type="ECO:0000256" key="3">
    <source>
        <dbReference type="SAM" id="MobiDB-lite"/>
    </source>
</evidence>
<dbReference type="PROSITE" id="PS50296">
    <property type="entry name" value="SUI1"/>
    <property type="match status" value="1"/>
</dbReference>
<feature type="compositionally biased region" description="Basic residues" evidence="3">
    <location>
        <begin position="99"/>
        <end position="112"/>
    </location>
</feature>
<evidence type="ECO:0000259" key="4">
    <source>
        <dbReference type="PROSITE" id="PS50296"/>
    </source>
</evidence>
<dbReference type="SUPFAM" id="SSF55159">
    <property type="entry name" value="eIF1-like"/>
    <property type="match status" value="1"/>
</dbReference>
<dbReference type="InterPro" id="IPR050318">
    <property type="entry name" value="DENR/SUI1_TIF"/>
</dbReference>
<accession>U5EHC2</accession>
<dbReference type="GO" id="GO:0002188">
    <property type="term" value="P:translation reinitiation"/>
    <property type="evidence" value="ECO:0007669"/>
    <property type="project" value="TreeGrafter"/>
</dbReference>
<dbReference type="PANTHER" id="PTHR12789:SF0">
    <property type="entry name" value="DENSITY-REGULATED PROTEIN"/>
    <property type="match status" value="1"/>
</dbReference>
<sequence length="204" mass="22319">MTTEIPEKLKIGPKDSVTYPLIVPYCGHCSMPIEYCEYYPEYEKCKVWLEKNLPNEFEKIKLGDNSNATTGGTITSAGAGNNEANASATGGGGEDDKKRQKRGGKGIMKTKKPKEDGPKRICLSRAPRGKKKSVTVVTGLSTYDIDLKVAAKFFGTKFACGSSVTGDDEIVIQGDVKDDLFDVIPEKWPEIDEDSIDDLGDQKR</sequence>
<dbReference type="Gene3D" id="3.30.780.10">
    <property type="entry name" value="SUI1-like domain"/>
    <property type="match status" value="1"/>
</dbReference>
<keyword evidence="5" id="KW-0648">Protein biosynthesis</keyword>
<feature type="compositionally biased region" description="Low complexity" evidence="3">
    <location>
        <begin position="71"/>
        <end position="88"/>
    </location>
</feature>
<dbReference type="PANTHER" id="PTHR12789">
    <property type="entry name" value="DENSITY-REGULATED PROTEIN HOMOLOG"/>
    <property type="match status" value="1"/>
</dbReference>
<dbReference type="InterPro" id="IPR048517">
    <property type="entry name" value="DENR_N"/>
</dbReference>
<feature type="region of interest" description="Disordered" evidence="3">
    <location>
        <begin position="71"/>
        <end position="121"/>
    </location>
</feature>
<dbReference type="GO" id="GO:0001731">
    <property type="term" value="P:formation of translation preinitiation complex"/>
    <property type="evidence" value="ECO:0007669"/>
    <property type="project" value="TreeGrafter"/>
</dbReference>
<reference evidence="5" key="1">
    <citation type="journal article" date="2014" name="Insect Biochem. Mol. Biol.">
        <title>An insight into the sialome of the frog biting fly, Corethrella appendiculata.</title>
        <authorList>
            <person name="Ribeiro J.M.C."/>
            <person name="Chagas A.C."/>
            <person name="Pham V.M."/>
            <person name="Lounibos L.P."/>
            <person name="Calvo E."/>
        </authorList>
    </citation>
    <scope>NUCLEOTIDE SEQUENCE</scope>
    <source>
        <tissue evidence="5">Salivary glands</tissue>
    </source>
</reference>
<dbReference type="GO" id="GO:0003743">
    <property type="term" value="F:translation initiation factor activity"/>
    <property type="evidence" value="ECO:0007669"/>
    <property type="project" value="UniProtKB-KW"/>
</dbReference>
<dbReference type="Pfam" id="PF21023">
    <property type="entry name" value="DENR_N"/>
    <property type="match status" value="1"/>
</dbReference>
<evidence type="ECO:0000256" key="2">
    <source>
        <dbReference type="RuleBase" id="RU361273"/>
    </source>
</evidence>
<feature type="domain" description="SUI1" evidence="4">
    <location>
        <begin position="121"/>
        <end position="188"/>
    </location>
</feature>
<dbReference type="Pfam" id="PF01253">
    <property type="entry name" value="SUI1"/>
    <property type="match status" value="1"/>
</dbReference>
<dbReference type="EMBL" id="GANO01003089">
    <property type="protein sequence ID" value="JAB56782.1"/>
    <property type="molecule type" value="mRNA"/>
</dbReference>
<protein>
    <recommendedName>
        <fullName evidence="2">Density-regulated protein</fullName>
    </recommendedName>
</protein>
<dbReference type="InterPro" id="IPR036877">
    <property type="entry name" value="SUI1_dom_sf"/>
</dbReference>
<dbReference type="FunFam" id="3.30.780.10:FF:000004">
    <property type="entry name" value="density-regulated protein-like"/>
    <property type="match status" value="1"/>
</dbReference>